<feature type="region of interest" description="Disordered" evidence="1">
    <location>
        <begin position="11"/>
        <end position="114"/>
    </location>
</feature>
<sequence length="211" mass="22983">MAELNIEAFMSGISPHPFLNRPLAANEDDLHPDDLPAAKVAGTSATSSGNVEAANDCIASDPQPEEESSDDDVQEIPTPTKPNRKPMPEPRAWPQSQPAEPSTPGRQYREALKPTGKIWNALVKELRREWYSSLPTSSGLSTLWESQPRPGVGGHVAHVPPHMDSLILEPIRLRLDKDSKNPEIPLPGSDGRITIEPHTYEQDARGRGAAA</sequence>
<keyword evidence="3" id="KW-1185">Reference proteome</keyword>
<feature type="compositionally biased region" description="Basic and acidic residues" evidence="1">
    <location>
        <begin position="193"/>
        <end position="211"/>
    </location>
</feature>
<accession>A0ABR1P8P9</accession>
<evidence type="ECO:0000256" key="1">
    <source>
        <dbReference type="SAM" id="MobiDB-lite"/>
    </source>
</evidence>
<dbReference type="Proteomes" id="UP001430848">
    <property type="component" value="Unassembled WGS sequence"/>
</dbReference>
<feature type="compositionally biased region" description="Acidic residues" evidence="1">
    <location>
        <begin position="63"/>
        <end position="74"/>
    </location>
</feature>
<evidence type="ECO:0000313" key="2">
    <source>
        <dbReference type="EMBL" id="KAK7729307.1"/>
    </source>
</evidence>
<reference evidence="2 3" key="1">
    <citation type="submission" date="2024-02" db="EMBL/GenBank/DDBJ databases">
        <title>De novo assembly and annotation of 12 fungi associated with fruit tree decline syndrome in Ontario, Canada.</title>
        <authorList>
            <person name="Sulman M."/>
            <person name="Ellouze W."/>
            <person name="Ilyukhin E."/>
        </authorList>
    </citation>
    <scope>NUCLEOTIDE SEQUENCE [LARGE SCALE GENOMIC DNA]</scope>
    <source>
        <strain evidence="2 3">M169</strain>
    </source>
</reference>
<evidence type="ECO:0000313" key="3">
    <source>
        <dbReference type="Proteomes" id="UP001430848"/>
    </source>
</evidence>
<feature type="region of interest" description="Disordered" evidence="1">
    <location>
        <begin position="178"/>
        <end position="211"/>
    </location>
</feature>
<proteinExistence type="predicted"/>
<organism evidence="2 3">
    <name type="scientific">Diaporthe eres</name>
    <name type="common">Phomopsis oblonga</name>
    <dbReference type="NCBI Taxonomy" id="83184"/>
    <lineage>
        <taxon>Eukaryota</taxon>
        <taxon>Fungi</taxon>
        <taxon>Dikarya</taxon>
        <taxon>Ascomycota</taxon>
        <taxon>Pezizomycotina</taxon>
        <taxon>Sordariomycetes</taxon>
        <taxon>Sordariomycetidae</taxon>
        <taxon>Diaporthales</taxon>
        <taxon>Diaporthaceae</taxon>
        <taxon>Diaporthe</taxon>
        <taxon>Diaporthe eres species complex</taxon>
    </lineage>
</organism>
<protein>
    <submittedName>
        <fullName evidence="2">Uncharacterized protein</fullName>
    </submittedName>
</protein>
<gene>
    <name evidence="2" type="ORF">SLS63_006180</name>
</gene>
<comment type="caution">
    <text evidence="2">The sequence shown here is derived from an EMBL/GenBank/DDBJ whole genome shotgun (WGS) entry which is preliminary data.</text>
</comment>
<dbReference type="EMBL" id="JAKNSF020000029">
    <property type="protein sequence ID" value="KAK7729307.1"/>
    <property type="molecule type" value="Genomic_DNA"/>
</dbReference>
<name>A0ABR1P8P9_DIAER</name>